<dbReference type="Proteomes" id="UP000000304">
    <property type="component" value="Unassembled WGS sequence"/>
</dbReference>
<dbReference type="PANTHER" id="PTHR13585:SF19">
    <property type="entry name" value="ZINC FINGER CCCH DOMAIN-CONTAINING PROTEIN 13"/>
    <property type="match status" value="1"/>
</dbReference>
<feature type="region of interest" description="Disordered" evidence="1">
    <location>
        <begin position="224"/>
        <end position="271"/>
    </location>
</feature>
<feature type="compositionally biased region" description="Low complexity" evidence="1">
    <location>
        <begin position="532"/>
        <end position="561"/>
    </location>
</feature>
<feature type="region of interest" description="Disordered" evidence="1">
    <location>
        <begin position="513"/>
        <end position="561"/>
    </location>
</feature>
<feature type="compositionally biased region" description="Basic and acidic residues" evidence="1">
    <location>
        <begin position="260"/>
        <end position="270"/>
    </location>
</feature>
<feature type="compositionally biased region" description="Low complexity" evidence="1">
    <location>
        <begin position="59"/>
        <end position="77"/>
    </location>
</feature>
<feature type="region of interest" description="Disordered" evidence="1">
    <location>
        <begin position="1"/>
        <end position="80"/>
    </location>
</feature>
<evidence type="ECO:0000256" key="1">
    <source>
        <dbReference type="SAM" id="MobiDB-lite"/>
    </source>
</evidence>
<dbReference type="STRING" id="7240.B4NTN1"/>
<sequence>MDTSNASAKSKTSASGSSSINGIGSQIKHISSSQDIGSSVPAVTVQDEKSESHSHSHSHSSASSQSSQSQSQSQPQSTVLTVVGQSISKSSTGALAVLHLPPPTATALVQASANIADLGSMPRARPSFVSNTSSTAATTATSASDGGKPMAVAAIPPASPVSISEPTCPPVSAVSMAPSACDFDSDTELSIVGAAAAVSGGVGGGGGTASIAGSQSGFGAGSGAMAAGNTNGHSTTSSSSTHLSLNAKQQRQQKRRRERAQRLQAERDSRCNASSLSGTFIAGSSVGVGSAMSAANGGQGGGVGLVTPNSGVGGGSSAVAMGNGSAAGPGNNGMIYHINSAGSMGEDSNNSNGNFTSSSNGSNNLLPPTDSIASLLLNPPHSPECNSGLMATPSDSEGESLDEDLLSTSSSSTLLLPRDKPPPRPPPPVRRKLPRSPVLEEEIIDGFAILEFKTYEDLEFAIKLGQKRKEKRLSALDELTCTYSIEEMKIPKVIDTGQSQPLRVTSLSTLTVNNNNLKENPQPSLHRDRGGNVISNNNNNNSSNNNNSMINSNGPNANSNSSSLSNVVYLLPSVNMVGNVLETEAEPRDHWRSEYGQQQDQLQSDNSANSKSNNNISDDNQINNSSHQINHTTNNQSSKQQQQAADGGCNASKMQVNNSATVSTRFLENDNDSLMLDISLPSLGVGGAVSHSHDHIDVGVIHASCTGSSSSDTKKSHNSPATSNNTIDQLHVTKPLPTHQLNNLISSDLNAAANANANSNHLGVCKLGSQSAQVAKKSMGLENIETVTTSAACCSLDIQELANVSAQSFGASSSSSSTNT</sequence>
<feature type="compositionally biased region" description="Low complexity" evidence="1">
    <location>
        <begin position="132"/>
        <end position="144"/>
    </location>
</feature>
<dbReference type="InterPro" id="IPR052824">
    <property type="entry name" value="m6A_RNA_Methylation_Regulator"/>
</dbReference>
<dbReference type="PANTHER" id="PTHR13585">
    <property type="entry name" value="CHASCON, ISOFORM D-RELATED"/>
    <property type="match status" value="1"/>
</dbReference>
<feature type="compositionally biased region" description="Acidic residues" evidence="1">
    <location>
        <begin position="396"/>
        <end position="405"/>
    </location>
</feature>
<protein>
    <submittedName>
        <fullName evidence="2">GD24672</fullName>
    </submittedName>
</protein>
<feature type="compositionally biased region" description="Polar residues" evidence="1">
    <location>
        <begin position="28"/>
        <end position="37"/>
    </location>
</feature>
<dbReference type="HOGENOM" id="CLU_018212_0_0_1"/>
<feature type="compositionally biased region" description="Low complexity" evidence="1">
    <location>
        <begin position="603"/>
        <end position="645"/>
    </location>
</feature>
<reference evidence="2 3" key="1">
    <citation type="journal article" date="2007" name="Nature">
        <title>Evolution of genes and genomes on the Drosophila phylogeny.</title>
        <authorList>
            <consortium name="Drosophila 12 Genomes Consortium"/>
            <person name="Clark A.G."/>
            <person name="Eisen M.B."/>
            <person name="Smith D.R."/>
            <person name="Bergman C.M."/>
            <person name="Oliver B."/>
            <person name="Markow T.A."/>
            <person name="Kaufman T.C."/>
            <person name="Kellis M."/>
            <person name="Gelbart W."/>
            <person name="Iyer V.N."/>
            <person name="Pollard D.A."/>
            <person name="Sackton T.B."/>
            <person name="Larracuente A.M."/>
            <person name="Singh N.D."/>
            <person name="Abad J.P."/>
            <person name="Abt D.N."/>
            <person name="Adryan B."/>
            <person name="Aguade M."/>
            <person name="Akashi H."/>
            <person name="Anderson W.W."/>
            <person name="Aquadro C.F."/>
            <person name="Ardell D.H."/>
            <person name="Arguello R."/>
            <person name="Artieri C.G."/>
            <person name="Barbash D.A."/>
            <person name="Barker D."/>
            <person name="Barsanti P."/>
            <person name="Batterham P."/>
            <person name="Batzoglou S."/>
            <person name="Begun D."/>
            <person name="Bhutkar A."/>
            <person name="Blanco E."/>
            <person name="Bosak S.A."/>
            <person name="Bradley R.K."/>
            <person name="Brand A.D."/>
            <person name="Brent M.R."/>
            <person name="Brooks A.N."/>
            <person name="Brown R.H."/>
            <person name="Butlin R.K."/>
            <person name="Caggese C."/>
            <person name="Calvi B.R."/>
            <person name="Bernardo de Carvalho A."/>
            <person name="Caspi A."/>
            <person name="Castrezana S."/>
            <person name="Celniker S.E."/>
            <person name="Chang J.L."/>
            <person name="Chapple C."/>
            <person name="Chatterji S."/>
            <person name="Chinwalla A."/>
            <person name="Civetta A."/>
            <person name="Clifton S.W."/>
            <person name="Comeron J.M."/>
            <person name="Costello J.C."/>
            <person name="Coyne J.A."/>
            <person name="Daub J."/>
            <person name="David R.G."/>
            <person name="Delcher A.L."/>
            <person name="Delehaunty K."/>
            <person name="Do C.B."/>
            <person name="Ebling H."/>
            <person name="Edwards K."/>
            <person name="Eickbush T."/>
            <person name="Evans J.D."/>
            <person name="Filipski A."/>
            <person name="Findeiss S."/>
            <person name="Freyhult E."/>
            <person name="Fulton L."/>
            <person name="Fulton R."/>
            <person name="Garcia A.C."/>
            <person name="Gardiner A."/>
            <person name="Garfield D.A."/>
            <person name="Garvin B.E."/>
            <person name="Gibson G."/>
            <person name="Gilbert D."/>
            <person name="Gnerre S."/>
            <person name="Godfrey J."/>
            <person name="Good R."/>
            <person name="Gotea V."/>
            <person name="Gravely B."/>
            <person name="Greenberg A.J."/>
            <person name="Griffiths-Jones S."/>
            <person name="Gross S."/>
            <person name="Guigo R."/>
            <person name="Gustafson E.A."/>
            <person name="Haerty W."/>
            <person name="Hahn M.W."/>
            <person name="Halligan D.L."/>
            <person name="Halpern A.L."/>
            <person name="Halter G.M."/>
            <person name="Han M.V."/>
            <person name="Heger A."/>
            <person name="Hillier L."/>
            <person name="Hinrichs A.S."/>
            <person name="Holmes I."/>
            <person name="Hoskins R.A."/>
            <person name="Hubisz M.J."/>
            <person name="Hultmark D."/>
            <person name="Huntley M.A."/>
            <person name="Jaffe D.B."/>
            <person name="Jagadeeshan S."/>
            <person name="Jeck W.R."/>
            <person name="Johnson J."/>
            <person name="Jones C.D."/>
            <person name="Jordan W.C."/>
            <person name="Karpen G.H."/>
            <person name="Kataoka E."/>
            <person name="Keightley P.D."/>
            <person name="Kheradpour P."/>
            <person name="Kirkness E.F."/>
            <person name="Koerich L.B."/>
            <person name="Kristiansen K."/>
            <person name="Kudrna D."/>
            <person name="Kulathinal R.J."/>
            <person name="Kumar S."/>
            <person name="Kwok R."/>
            <person name="Lander E."/>
            <person name="Langley C.H."/>
            <person name="Lapoint R."/>
            <person name="Lazzaro B.P."/>
            <person name="Lee S.J."/>
            <person name="Levesque L."/>
            <person name="Li R."/>
            <person name="Lin C.F."/>
            <person name="Lin M.F."/>
            <person name="Lindblad-Toh K."/>
            <person name="Llopart A."/>
            <person name="Long M."/>
            <person name="Low L."/>
            <person name="Lozovsky E."/>
            <person name="Lu J."/>
            <person name="Luo M."/>
            <person name="Machado C.A."/>
            <person name="Makalowski W."/>
            <person name="Marzo M."/>
            <person name="Matsuda M."/>
            <person name="Matzkin L."/>
            <person name="McAllister B."/>
            <person name="McBride C.S."/>
            <person name="McKernan B."/>
            <person name="McKernan K."/>
            <person name="Mendez-Lago M."/>
            <person name="Minx P."/>
            <person name="Mollenhauer M.U."/>
            <person name="Montooth K."/>
            <person name="Mount S.M."/>
            <person name="Mu X."/>
            <person name="Myers E."/>
            <person name="Negre B."/>
            <person name="Newfeld S."/>
            <person name="Nielsen R."/>
            <person name="Noor M.A."/>
            <person name="O'Grady P."/>
            <person name="Pachter L."/>
            <person name="Papaceit M."/>
            <person name="Parisi M.J."/>
            <person name="Parisi M."/>
            <person name="Parts L."/>
            <person name="Pedersen J.S."/>
            <person name="Pesole G."/>
            <person name="Phillippy A.M."/>
            <person name="Ponting C.P."/>
            <person name="Pop M."/>
            <person name="Porcelli D."/>
            <person name="Powell J.R."/>
            <person name="Prohaska S."/>
            <person name="Pruitt K."/>
            <person name="Puig M."/>
            <person name="Quesneville H."/>
            <person name="Ram K.R."/>
            <person name="Rand D."/>
            <person name="Rasmussen M.D."/>
            <person name="Reed L.K."/>
            <person name="Reenan R."/>
            <person name="Reily A."/>
            <person name="Remington K.A."/>
            <person name="Rieger T.T."/>
            <person name="Ritchie M.G."/>
            <person name="Robin C."/>
            <person name="Rogers Y.H."/>
            <person name="Rohde C."/>
            <person name="Rozas J."/>
            <person name="Rubenfield M.J."/>
            <person name="Ruiz A."/>
            <person name="Russo S."/>
            <person name="Salzberg S.L."/>
            <person name="Sanchez-Gracia A."/>
            <person name="Saranga D.J."/>
            <person name="Sato H."/>
            <person name="Schaeffer S.W."/>
            <person name="Schatz M.C."/>
            <person name="Schlenke T."/>
            <person name="Schwartz R."/>
            <person name="Segarra C."/>
            <person name="Singh R.S."/>
            <person name="Sirot L."/>
            <person name="Sirota M."/>
            <person name="Sisneros N.B."/>
            <person name="Smith C.D."/>
            <person name="Smith T.F."/>
            <person name="Spieth J."/>
            <person name="Stage D.E."/>
            <person name="Stark A."/>
            <person name="Stephan W."/>
            <person name="Strausberg R.L."/>
            <person name="Strempel S."/>
            <person name="Sturgill D."/>
            <person name="Sutton G."/>
            <person name="Sutton G.G."/>
            <person name="Tao W."/>
            <person name="Teichmann S."/>
            <person name="Tobari Y.N."/>
            <person name="Tomimura Y."/>
            <person name="Tsolas J.M."/>
            <person name="Valente V.L."/>
            <person name="Venter E."/>
            <person name="Venter J.C."/>
            <person name="Vicario S."/>
            <person name="Vieira F.G."/>
            <person name="Vilella A.J."/>
            <person name="Villasante A."/>
            <person name="Walenz B."/>
            <person name="Wang J."/>
            <person name="Wasserman M."/>
            <person name="Watts T."/>
            <person name="Wilson D."/>
            <person name="Wilson R.K."/>
            <person name="Wing R.A."/>
            <person name="Wolfner M.F."/>
            <person name="Wong A."/>
            <person name="Wong G.K."/>
            <person name="Wu C.I."/>
            <person name="Wu G."/>
            <person name="Yamamoto D."/>
            <person name="Yang H.P."/>
            <person name="Yang S.P."/>
            <person name="Yorke J.A."/>
            <person name="Yoshida K."/>
            <person name="Zdobnov E."/>
            <person name="Zhang P."/>
            <person name="Zhang Y."/>
            <person name="Zimin A.V."/>
            <person name="Baldwin J."/>
            <person name="Abdouelleil A."/>
            <person name="Abdulkadir J."/>
            <person name="Abebe A."/>
            <person name="Abera B."/>
            <person name="Abreu J."/>
            <person name="Acer S.C."/>
            <person name="Aftuck L."/>
            <person name="Alexander A."/>
            <person name="An P."/>
            <person name="Anderson E."/>
            <person name="Anderson S."/>
            <person name="Arachi H."/>
            <person name="Azer M."/>
            <person name="Bachantsang P."/>
            <person name="Barry A."/>
            <person name="Bayul T."/>
            <person name="Berlin A."/>
            <person name="Bessette D."/>
            <person name="Bloom T."/>
            <person name="Blye J."/>
            <person name="Boguslavskiy L."/>
            <person name="Bonnet C."/>
            <person name="Boukhgalter B."/>
            <person name="Bourzgui I."/>
            <person name="Brown A."/>
            <person name="Cahill P."/>
            <person name="Channer S."/>
            <person name="Cheshatsang Y."/>
            <person name="Chuda L."/>
            <person name="Citroen M."/>
            <person name="Collymore A."/>
            <person name="Cooke P."/>
            <person name="Costello M."/>
            <person name="D'Aco K."/>
            <person name="Daza R."/>
            <person name="De Haan G."/>
            <person name="DeGray S."/>
            <person name="DeMaso C."/>
            <person name="Dhargay N."/>
            <person name="Dooley K."/>
            <person name="Dooley E."/>
            <person name="Doricent M."/>
            <person name="Dorje P."/>
            <person name="Dorjee K."/>
            <person name="Dupes A."/>
            <person name="Elong R."/>
            <person name="Falk J."/>
            <person name="Farina A."/>
            <person name="Faro S."/>
            <person name="Ferguson D."/>
            <person name="Fisher S."/>
            <person name="Foley C.D."/>
            <person name="Franke A."/>
            <person name="Friedrich D."/>
            <person name="Gadbois L."/>
            <person name="Gearin G."/>
            <person name="Gearin C.R."/>
            <person name="Giannoukos G."/>
            <person name="Goode T."/>
            <person name="Graham J."/>
            <person name="Grandbois E."/>
            <person name="Grewal S."/>
            <person name="Gyaltsen K."/>
            <person name="Hafez N."/>
            <person name="Hagos B."/>
            <person name="Hall J."/>
            <person name="Henson C."/>
            <person name="Hollinger A."/>
            <person name="Honan T."/>
            <person name="Huard M.D."/>
            <person name="Hughes L."/>
            <person name="Hurhula B."/>
            <person name="Husby M.E."/>
            <person name="Kamat A."/>
            <person name="Kanga B."/>
            <person name="Kashin S."/>
            <person name="Khazanovich D."/>
            <person name="Kisner P."/>
            <person name="Lance K."/>
            <person name="Lara M."/>
            <person name="Lee W."/>
            <person name="Lennon N."/>
            <person name="Letendre F."/>
            <person name="LeVine R."/>
            <person name="Lipovsky A."/>
            <person name="Liu X."/>
            <person name="Liu J."/>
            <person name="Liu S."/>
            <person name="Lokyitsang T."/>
            <person name="Lokyitsang Y."/>
            <person name="Lubonja R."/>
            <person name="Lui A."/>
            <person name="MacDonald P."/>
            <person name="Magnisalis V."/>
            <person name="Maru K."/>
            <person name="Matthews C."/>
            <person name="McCusker W."/>
            <person name="McDonough S."/>
            <person name="Mehta T."/>
            <person name="Meldrim J."/>
            <person name="Meneus L."/>
            <person name="Mihai O."/>
            <person name="Mihalev A."/>
            <person name="Mihova T."/>
            <person name="Mittelman R."/>
            <person name="Mlenga V."/>
            <person name="Montmayeur A."/>
            <person name="Mulrain L."/>
            <person name="Navidi A."/>
            <person name="Naylor J."/>
            <person name="Negash T."/>
            <person name="Nguyen T."/>
            <person name="Nguyen N."/>
            <person name="Nicol R."/>
            <person name="Norbu C."/>
            <person name="Norbu N."/>
            <person name="Novod N."/>
            <person name="O'Neill B."/>
            <person name="Osman S."/>
            <person name="Markiewicz E."/>
            <person name="Oyono O.L."/>
            <person name="Patti C."/>
            <person name="Phunkhang P."/>
            <person name="Pierre F."/>
            <person name="Priest M."/>
            <person name="Raghuraman S."/>
            <person name="Rege F."/>
            <person name="Reyes R."/>
            <person name="Rise C."/>
            <person name="Rogov P."/>
            <person name="Ross K."/>
            <person name="Ryan E."/>
            <person name="Settipalli S."/>
            <person name="Shea T."/>
            <person name="Sherpa N."/>
            <person name="Shi L."/>
            <person name="Shih D."/>
            <person name="Sparrow T."/>
            <person name="Spaulding J."/>
            <person name="Stalker J."/>
            <person name="Stange-Thomann N."/>
            <person name="Stavropoulos S."/>
            <person name="Stone C."/>
            <person name="Strader C."/>
            <person name="Tesfaye S."/>
            <person name="Thomson T."/>
            <person name="Thoulutsang Y."/>
            <person name="Thoulutsang D."/>
            <person name="Topham K."/>
            <person name="Topping I."/>
            <person name="Tsamla T."/>
            <person name="Vassiliev H."/>
            <person name="Vo A."/>
            <person name="Wangchuk T."/>
            <person name="Wangdi T."/>
            <person name="Weiand M."/>
            <person name="Wilkinson J."/>
            <person name="Wilson A."/>
            <person name="Yadav S."/>
            <person name="Young G."/>
            <person name="Yu Q."/>
            <person name="Zembek L."/>
            <person name="Zhong D."/>
            <person name="Zimmer A."/>
            <person name="Zwirko Z."/>
            <person name="Jaffe D.B."/>
            <person name="Alvarez P."/>
            <person name="Brockman W."/>
            <person name="Butler J."/>
            <person name="Chin C."/>
            <person name="Gnerre S."/>
            <person name="Grabherr M."/>
            <person name="Kleber M."/>
            <person name="Mauceli E."/>
            <person name="MacCallum I."/>
        </authorList>
    </citation>
    <scope>NUCLEOTIDE SEQUENCE [LARGE SCALE GENOMIC DNA]</scope>
    <source>
        <strain evidence="3">white501</strain>
    </source>
</reference>
<evidence type="ECO:0000313" key="3">
    <source>
        <dbReference type="Proteomes" id="UP000000304"/>
    </source>
</evidence>
<accession>B4NTN1</accession>
<feature type="compositionally biased region" description="Low complexity" evidence="1">
    <location>
        <begin position="224"/>
        <end position="250"/>
    </location>
</feature>
<keyword evidence="3" id="KW-1185">Reference proteome</keyword>
<feature type="compositionally biased region" description="Low complexity" evidence="1">
    <location>
        <begin position="406"/>
        <end position="416"/>
    </location>
</feature>
<feature type="compositionally biased region" description="Low complexity" evidence="1">
    <location>
        <begin position="348"/>
        <end position="364"/>
    </location>
</feature>
<feature type="region of interest" description="Disordered" evidence="1">
    <location>
        <begin position="345"/>
        <end position="434"/>
    </location>
</feature>
<dbReference type="EMBL" id="CH983240">
    <property type="protein sequence ID" value="EDX16300.1"/>
    <property type="molecule type" value="Genomic_DNA"/>
</dbReference>
<evidence type="ECO:0000313" key="2">
    <source>
        <dbReference type="EMBL" id="EDX16300.1"/>
    </source>
</evidence>
<feature type="region of interest" description="Disordered" evidence="1">
    <location>
        <begin position="587"/>
        <end position="652"/>
    </location>
</feature>
<proteinExistence type="predicted"/>
<dbReference type="PhylomeDB" id="B4NTN1"/>
<feature type="region of interest" description="Disordered" evidence="1">
    <location>
        <begin position="126"/>
        <end position="151"/>
    </location>
</feature>
<dbReference type="Bgee" id="FBgn0195999">
    <property type="expression patterns" value="Expressed in embryo and 3 other cell types or tissues"/>
</dbReference>
<dbReference type="AlphaFoldDB" id="B4NTN1"/>
<gene>
    <name evidence="2" type="primary">Dsim\GD24672</name>
    <name evidence="2" type="ORF">Dsim_GD24672</name>
</gene>
<feature type="region of interest" description="Disordered" evidence="1">
    <location>
        <begin position="707"/>
        <end position="726"/>
    </location>
</feature>
<dbReference type="OrthoDB" id="10060000at2759"/>
<name>B4NTN1_DROSI</name>
<feature type="compositionally biased region" description="Low complexity" evidence="1">
    <location>
        <begin position="1"/>
        <end position="25"/>
    </location>
</feature>
<organism evidence="2 3">
    <name type="scientific">Drosophila simulans</name>
    <name type="common">Fruit fly</name>
    <dbReference type="NCBI Taxonomy" id="7240"/>
    <lineage>
        <taxon>Eukaryota</taxon>
        <taxon>Metazoa</taxon>
        <taxon>Ecdysozoa</taxon>
        <taxon>Arthropoda</taxon>
        <taxon>Hexapoda</taxon>
        <taxon>Insecta</taxon>
        <taxon>Pterygota</taxon>
        <taxon>Neoptera</taxon>
        <taxon>Endopterygota</taxon>
        <taxon>Diptera</taxon>
        <taxon>Brachycera</taxon>
        <taxon>Muscomorpha</taxon>
        <taxon>Ephydroidea</taxon>
        <taxon>Drosophilidae</taxon>
        <taxon>Drosophila</taxon>
        <taxon>Sophophora</taxon>
    </lineage>
</organism>